<dbReference type="OrthoDB" id="5503541at2"/>
<name>B3E3J0_TRIL1</name>
<dbReference type="Gene3D" id="1.25.40.10">
    <property type="entry name" value="Tetratricopeptide repeat domain"/>
    <property type="match status" value="3"/>
</dbReference>
<feature type="repeat" description="TPR" evidence="8">
    <location>
        <begin position="82"/>
        <end position="115"/>
    </location>
</feature>
<feature type="domain" description="O-GlcNAc transferase C-terminal" evidence="9">
    <location>
        <begin position="1519"/>
        <end position="1696"/>
    </location>
</feature>
<dbReference type="InterPro" id="IPR051939">
    <property type="entry name" value="Glycosyltr_41/O-GlcNAc_trsf"/>
</dbReference>
<evidence type="ECO:0000259" key="9">
    <source>
        <dbReference type="Pfam" id="PF13844"/>
    </source>
</evidence>
<keyword evidence="7 8" id="KW-0802">TPR repeat</keyword>
<dbReference type="SUPFAM" id="SSF48452">
    <property type="entry name" value="TPR-like"/>
    <property type="match status" value="3"/>
</dbReference>
<dbReference type="Proteomes" id="UP000002420">
    <property type="component" value="Chromosome"/>
</dbReference>
<evidence type="ECO:0000256" key="7">
    <source>
        <dbReference type="ARBA" id="ARBA00022803"/>
    </source>
</evidence>
<dbReference type="KEGG" id="glo:Glov_2093"/>
<dbReference type="CAZy" id="GT41">
    <property type="family name" value="Glycosyltransferase Family 41"/>
</dbReference>
<gene>
    <name evidence="10" type="ordered locus">Glov_2093</name>
</gene>
<dbReference type="GO" id="GO:0097363">
    <property type="term" value="F:protein O-acetylglucosaminyltransferase activity"/>
    <property type="evidence" value="ECO:0007669"/>
    <property type="project" value="UniProtKB-EC"/>
</dbReference>
<dbReference type="Pfam" id="PF14559">
    <property type="entry name" value="TPR_19"/>
    <property type="match status" value="1"/>
</dbReference>
<feature type="repeat" description="TPR" evidence="8">
    <location>
        <begin position="1263"/>
        <end position="1296"/>
    </location>
</feature>
<dbReference type="eggNOG" id="COG0457">
    <property type="taxonomic scope" value="Bacteria"/>
</dbReference>
<dbReference type="SMART" id="SM00028">
    <property type="entry name" value="TPR"/>
    <property type="match status" value="12"/>
</dbReference>
<dbReference type="UniPathway" id="UPA00378"/>
<feature type="domain" description="O-GlcNAc transferase C-terminal" evidence="9">
    <location>
        <begin position="1349"/>
        <end position="1499"/>
    </location>
</feature>
<organism evidence="10 11">
    <name type="scientific">Trichlorobacter lovleyi (strain ATCC BAA-1151 / DSM 17278 / SZ)</name>
    <name type="common">Geobacter lovleyi</name>
    <dbReference type="NCBI Taxonomy" id="398767"/>
    <lineage>
        <taxon>Bacteria</taxon>
        <taxon>Pseudomonadati</taxon>
        <taxon>Thermodesulfobacteriota</taxon>
        <taxon>Desulfuromonadia</taxon>
        <taxon>Geobacterales</taxon>
        <taxon>Geobacteraceae</taxon>
        <taxon>Trichlorobacter</taxon>
    </lineage>
</organism>
<feature type="repeat" description="TPR" evidence="8">
    <location>
        <begin position="150"/>
        <end position="183"/>
    </location>
</feature>
<keyword evidence="4" id="KW-0328">Glycosyltransferase</keyword>
<dbReference type="HOGENOM" id="CLU_241402_0_0_7"/>
<feature type="domain" description="O-GlcNAc transferase C-terminal" evidence="9">
    <location>
        <begin position="991"/>
        <end position="1172"/>
    </location>
</feature>
<keyword evidence="5" id="KW-0808">Transferase</keyword>
<dbReference type="Pfam" id="PF04733">
    <property type="entry name" value="Coatomer_E"/>
    <property type="match status" value="1"/>
</dbReference>
<dbReference type="InterPro" id="IPR019734">
    <property type="entry name" value="TPR_rpt"/>
</dbReference>
<dbReference type="Pfam" id="PF00515">
    <property type="entry name" value="TPR_1"/>
    <property type="match status" value="1"/>
</dbReference>
<feature type="repeat" description="TPR" evidence="8">
    <location>
        <begin position="641"/>
        <end position="674"/>
    </location>
</feature>
<dbReference type="PANTHER" id="PTHR44835:SF1">
    <property type="entry name" value="PROTEIN O-GLCNAC TRANSFERASE"/>
    <property type="match status" value="1"/>
</dbReference>
<dbReference type="eggNOG" id="COG3914">
    <property type="taxonomic scope" value="Bacteria"/>
</dbReference>
<proteinExistence type="inferred from homology"/>
<comment type="similarity">
    <text evidence="2">Belongs to the glycosyltransferase 41 family. O-GlcNAc transferase subfamily.</text>
</comment>
<dbReference type="PROSITE" id="PS50005">
    <property type="entry name" value="TPR"/>
    <property type="match status" value="8"/>
</dbReference>
<reference evidence="10 11" key="1">
    <citation type="submission" date="2008-05" db="EMBL/GenBank/DDBJ databases">
        <title>Complete sequence of chromosome of Geobacter lovleyi SZ.</title>
        <authorList>
            <consortium name="US DOE Joint Genome Institute"/>
            <person name="Lucas S."/>
            <person name="Copeland A."/>
            <person name="Lapidus A."/>
            <person name="Glavina del Rio T."/>
            <person name="Dalin E."/>
            <person name="Tice H."/>
            <person name="Bruce D."/>
            <person name="Goodwin L."/>
            <person name="Pitluck S."/>
            <person name="Chertkov O."/>
            <person name="Meincke L."/>
            <person name="Brettin T."/>
            <person name="Detter J.C."/>
            <person name="Han C."/>
            <person name="Tapia R."/>
            <person name="Kuske C.R."/>
            <person name="Schmutz J."/>
            <person name="Larimer F."/>
            <person name="Land M."/>
            <person name="Hauser L."/>
            <person name="Kyrpides N."/>
            <person name="Mikhailova N."/>
            <person name="Sung Y."/>
            <person name="Fletcher K.E."/>
            <person name="Ritalahti K.M."/>
            <person name="Loeffler F.E."/>
            <person name="Richardson P."/>
        </authorList>
    </citation>
    <scope>NUCLEOTIDE SEQUENCE [LARGE SCALE GENOMIC DNA]</scope>
    <source>
        <strain evidence="11">ATCC BAA-1151 / DSM 17278 / SZ</strain>
    </source>
</reference>
<evidence type="ECO:0000256" key="3">
    <source>
        <dbReference type="ARBA" id="ARBA00011970"/>
    </source>
</evidence>
<feature type="domain" description="O-GlcNAc transferase C-terminal" evidence="9">
    <location>
        <begin position="399"/>
        <end position="581"/>
    </location>
</feature>
<keyword evidence="6" id="KW-0677">Repeat</keyword>
<dbReference type="EMBL" id="CP001089">
    <property type="protein sequence ID" value="ACD95809.1"/>
    <property type="molecule type" value="Genomic_DNA"/>
</dbReference>
<comment type="pathway">
    <text evidence="1">Protein modification; protein glycosylation.</text>
</comment>
<dbReference type="EC" id="2.4.1.255" evidence="3"/>
<keyword evidence="11" id="KW-1185">Reference proteome</keyword>
<protein>
    <recommendedName>
        <fullName evidence="3">protein O-GlcNAc transferase</fullName>
        <ecNumber evidence="3">2.4.1.255</ecNumber>
    </recommendedName>
</protein>
<dbReference type="InterPro" id="IPR011990">
    <property type="entry name" value="TPR-like_helical_dom_sf"/>
</dbReference>
<evidence type="ECO:0000313" key="11">
    <source>
        <dbReference type="Proteomes" id="UP000002420"/>
    </source>
</evidence>
<evidence type="ECO:0000256" key="6">
    <source>
        <dbReference type="ARBA" id="ARBA00022737"/>
    </source>
</evidence>
<dbReference type="Pfam" id="PF13181">
    <property type="entry name" value="TPR_8"/>
    <property type="match status" value="2"/>
</dbReference>
<feature type="repeat" description="TPR" evidence="8">
    <location>
        <begin position="675"/>
        <end position="708"/>
    </location>
</feature>
<sequence>MNLKNVTKISETSIDEQFKLINGLADSGKLHDALKICEELSVAFHDNPRILHAMGMLRYRTGEFEVGEQLIREAIKLKPGYADALQNLGVILSGMLLFEESEQLYRQVLKLAPENAKTMALLASVLITKGETEEAQEFCTKALQLCPDIALNYQNLGSLMLSFGKPEEAYTYFSHGVKLRATDALISSVLFTMNLLPEFSQQDIYQKTVQLAQKNYDNQNRSNRGYLNSVCRERKIRVGYVSGDFKLHPVVYYLKPLLLNHDKDTFEIYLYNSFPLRDEVTETLAGNVAAMRDIYNLSDTQAAKLIRCDCIDILVDLAGHTGFNRLGLFAQKPAPVQVTWLGYFNTTGLESIDYLISDPITIPLKDDLFFAEQIVRLPVCRFCYEPMPYTPPTTAAPCLKNGYITFGSFNSIHKLTAEVVDAWSRVLHAVSHSKLLLKSKSFSDDVVVDDFIRRFKIHGISSNRIIFKKLSSHYEMLQEYGEIDIALDPFPYNGGASTCEALWMGVPVVTLEMGTPISRQSKAFLYAIDHHELVASTLDDYVQIAQNLALDPNRLSLMRRNLRREMASSPLCDGLAFAKNMETLYKEILENWQTNCDSPASLEHFSPEELYSSGAVALNDEDPEYTIRLLTELLKREPAHYEAINLLAGAYKKLGQLEKAISMYRAGVRRYPKRFESRLQLGILYLSVARHQLARKHLLKVLELCPENTHALVNLGIVNRILDRIHDSVVCCERALELAPDHLGAIGNLALAQGAMGDISKAVQTLKRGVEISPFNYEMLTTLMSFLFYDATAKQSDVFELSRQVADVLELDAEPWSDCLPRKKKKLLRVGFVSPDFCHHPVGILLLALFQNYNSERLSLFCYSNGSRHDQITDSYQEKAAIWRDITALSDQDAAEIIRNDKIDILIDLAGHTVKSRIQIFCFRPATIQMTWMGYGHTTGLDSIDYIIADNDFIQPQDEQWFVERVVCLPYSRFCFVQPSPSPEVVESPCLDSEFITFGSFNNPLKISENVVEVWSDIMKRVPKSRLVLKFSTFKDVSVRRRFRELFSTYGVSPRRIEFRTFSSPYLMLMEHGDIDIMLDTFPFTGGMTSLNALWMGVPIITLAGTTPISRQTKTFLDLLGLYELVTTNKDEYIETAVKLSFDLEKLQFFRDSLRPALLNSPLCDGRRFAHDVEELLFQLWGGGEQNTHQAIEYAQLCTQQGNFTRERNNPLSSQKLFKKAIALDKNNFIAHNSLGLVYSSLGQLNKAFECFDKALEIEDRYAEAWNNKASLQMVCGNMSEASKSYDKAYALQPERLHIRSNQLLFMNYTPKVTQEEYYTRSVAWKQYIGWQASALDYNDLLVQDAVVPEKLRIGFVSPDFRKHSVAYFLGPLFSHLDKKKYEIVCFSDVIKNDQVTNRLQSYADEWHEVFGIVHQELFEVIKENHVHILFDLAGHTSRNRLEVFAAKPSPIQVSWLGYPNTTGLTEIDYRFTDDIADPVDGDDRWYTEKLVRLSEGFLCYEPPKEAPNVTDFPCIRKGCVTFGSFNNISKTSPYVIETWATILNRVEGSVIMLKNWFFSDQSIQQKFYDGFAAFGITSDRIILLPAAPDIKEHLCMYQHVDIALDTFPYNGTTTTCEALWMGVPVVTFTGDRHAGRVGASILNRIGLSELVARDRNDYIDRAVMLAENICQRPNFRQSIRECFINSSLFDGELFARSFESALDKIWSDYKCSK</sequence>
<evidence type="ECO:0000256" key="5">
    <source>
        <dbReference type="ARBA" id="ARBA00022679"/>
    </source>
</evidence>
<dbReference type="Pfam" id="PF13844">
    <property type="entry name" value="Glyco_transf_41"/>
    <property type="match status" value="6"/>
</dbReference>
<feature type="domain" description="O-GlcNAc transferase C-terminal" evidence="9">
    <location>
        <begin position="231"/>
        <end position="380"/>
    </location>
</feature>
<dbReference type="STRING" id="398767.Glov_2093"/>
<accession>B3E3J0</accession>
<dbReference type="InterPro" id="IPR029489">
    <property type="entry name" value="OGT/SEC/SPY_C"/>
</dbReference>
<dbReference type="SUPFAM" id="SSF53756">
    <property type="entry name" value="UDP-Glycosyltransferase/glycogen phosphorylase"/>
    <property type="match status" value="1"/>
</dbReference>
<evidence type="ECO:0000256" key="4">
    <source>
        <dbReference type="ARBA" id="ARBA00022676"/>
    </source>
</evidence>
<dbReference type="PANTHER" id="PTHR44835">
    <property type="entry name" value="UDP-N-ACETYLGLUCOSAMINE--PEPTIDE N-ACETYLGLUCOSAMINYLTRANSFERASE SPINDLY-RELATED"/>
    <property type="match status" value="1"/>
</dbReference>
<dbReference type="Gene3D" id="3.40.50.11380">
    <property type="match status" value="3"/>
</dbReference>
<dbReference type="Gene3D" id="3.40.50.2000">
    <property type="entry name" value="Glycogen Phosphorylase B"/>
    <property type="match status" value="3"/>
</dbReference>
<feature type="domain" description="O-GlcNAc transferase C-terminal" evidence="9">
    <location>
        <begin position="824"/>
        <end position="970"/>
    </location>
</feature>
<feature type="repeat" description="TPR" evidence="8">
    <location>
        <begin position="1229"/>
        <end position="1262"/>
    </location>
</feature>
<evidence type="ECO:0000256" key="8">
    <source>
        <dbReference type="PROSITE-ProRule" id="PRU00339"/>
    </source>
</evidence>
<feature type="repeat" description="TPR" evidence="8">
    <location>
        <begin position="48"/>
        <end position="81"/>
    </location>
</feature>
<evidence type="ECO:0000313" key="10">
    <source>
        <dbReference type="EMBL" id="ACD95809.1"/>
    </source>
</evidence>
<evidence type="ECO:0000256" key="1">
    <source>
        <dbReference type="ARBA" id="ARBA00004922"/>
    </source>
</evidence>
<evidence type="ECO:0000256" key="2">
    <source>
        <dbReference type="ARBA" id="ARBA00005386"/>
    </source>
</evidence>
<feature type="repeat" description="TPR" evidence="8">
    <location>
        <begin position="116"/>
        <end position="149"/>
    </location>
</feature>
<dbReference type="RefSeq" id="WP_012470148.1">
    <property type="nucleotide sequence ID" value="NC_010814.1"/>
</dbReference>